<protein>
    <submittedName>
        <fullName evidence="1">8871_t:CDS:1</fullName>
    </submittedName>
</protein>
<name>A0ACA9JXB6_9GLOM</name>
<dbReference type="Proteomes" id="UP000789860">
    <property type="component" value="Unassembled WGS sequence"/>
</dbReference>
<sequence>MNVAQIQEHVLGGKREHLNFEREHLGLREEKNSKTWAQNSASRPVIREIRESLYGGKFTIHNMITIKILPSLDIVIQKHKETVKLSNPDFESLWKWFDKHASLGSDLGKYSKAYYIYKGYFVKQNLEDEKKTFLRRADNGLCEAQLKYMKLLSSENEDKHEIFKYIMMASNT</sequence>
<comment type="caution">
    <text evidence="1">The sequence shown here is derived from an EMBL/GenBank/DDBJ whole genome shotgun (WGS) entry which is preliminary data.</text>
</comment>
<organism evidence="1 2">
    <name type="scientific">Scutellospora calospora</name>
    <dbReference type="NCBI Taxonomy" id="85575"/>
    <lineage>
        <taxon>Eukaryota</taxon>
        <taxon>Fungi</taxon>
        <taxon>Fungi incertae sedis</taxon>
        <taxon>Mucoromycota</taxon>
        <taxon>Glomeromycotina</taxon>
        <taxon>Glomeromycetes</taxon>
        <taxon>Diversisporales</taxon>
        <taxon>Gigasporaceae</taxon>
        <taxon>Scutellospora</taxon>
    </lineage>
</organism>
<keyword evidence="2" id="KW-1185">Reference proteome</keyword>
<accession>A0ACA9JXB6</accession>
<proteinExistence type="predicted"/>
<dbReference type="EMBL" id="CAJVPM010000312">
    <property type="protein sequence ID" value="CAG8441093.1"/>
    <property type="molecule type" value="Genomic_DNA"/>
</dbReference>
<evidence type="ECO:0000313" key="1">
    <source>
        <dbReference type="EMBL" id="CAG8441093.1"/>
    </source>
</evidence>
<evidence type="ECO:0000313" key="2">
    <source>
        <dbReference type="Proteomes" id="UP000789860"/>
    </source>
</evidence>
<gene>
    <name evidence="1" type="ORF">SCALOS_LOCUS627</name>
</gene>
<reference evidence="1" key="1">
    <citation type="submission" date="2021-06" db="EMBL/GenBank/DDBJ databases">
        <authorList>
            <person name="Kallberg Y."/>
            <person name="Tangrot J."/>
            <person name="Rosling A."/>
        </authorList>
    </citation>
    <scope>NUCLEOTIDE SEQUENCE</scope>
    <source>
        <strain evidence="1">AU212A</strain>
    </source>
</reference>